<reference evidence="1" key="1">
    <citation type="submission" date="2019-08" db="EMBL/GenBank/DDBJ databases">
        <authorList>
            <person name="Kucharzyk K."/>
            <person name="Murdoch R.W."/>
            <person name="Higgins S."/>
            <person name="Loffler F."/>
        </authorList>
    </citation>
    <scope>NUCLEOTIDE SEQUENCE</scope>
</reference>
<organism evidence="1">
    <name type="scientific">bioreactor metagenome</name>
    <dbReference type="NCBI Taxonomy" id="1076179"/>
    <lineage>
        <taxon>unclassified sequences</taxon>
        <taxon>metagenomes</taxon>
        <taxon>ecological metagenomes</taxon>
    </lineage>
</organism>
<accession>A0A644YAK2</accession>
<protein>
    <submittedName>
        <fullName evidence="1">Uncharacterized protein</fullName>
    </submittedName>
</protein>
<evidence type="ECO:0000313" key="1">
    <source>
        <dbReference type="EMBL" id="MPM25575.1"/>
    </source>
</evidence>
<comment type="caution">
    <text evidence="1">The sequence shown here is derived from an EMBL/GenBank/DDBJ whole genome shotgun (WGS) entry which is preliminary data.</text>
</comment>
<gene>
    <name evidence="1" type="ORF">SDC9_72071</name>
</gene>
<sequence>MAGIYIKYFLAGDIFYNQSLSLQYFPDYGIQYDSRLLLAGKAFCNIKTTHPSKPLLFFEKEKLVGLHQELPTDFAVIVYDKIRYIVVIELFPHCKPGRARADYGYCCLENPDFSIGCLLFHWQVGFVNTVNLFHVIYLGNTDTTDFAVD</sequence>
<dbReference type="AlphaFoldDB" id="A0A644YAK2"/>
<dbReference type="EMBL" id="VSSQ01004528">
    <property type="protein sequence ID" value="MPM25575.1"/>
    <property type="molecule type" value="Genomic_DNA"/>
</dbReference>
<proteinExistence type="predicted"/>
<name>A0A644YAK2_9ZZZZ</name>